<gene>
    <name evidence="1" type="ORF">M9H77_07284</name>
</gene>
<name>A0ACC0BUR0_CATRO</name>
<reference evidence="2" key="1">
    <citation type="journal article" date="2023" name="Nat. Plants">
        <title>Single-cell RNA sequencing provides a high-resolution roadmap for understanding the multicellular compartmentation of specialized metabolism.</title>
        <authorList>
            <person name="Sun S."/>
            <person name="Shen X."/>
            <person name="Li Y."/>
            <person name="Li Y."/>
            <person name="Wang S."/>
            <person name="Li R."/>
            <person name="Zhang H."/>
            <person name="Shen G."/>
            <person name="Guo B."/>
            <person name="Wei J."/>
            <person name="Xu J."/>
            <person name="St-Pierre B."/>
            <person name="Chen S."/>
            <person name="Sun C."/>
        </authorList>
    </citation>
    <scope>NUCLEOTIDE SEQUENCE [LARGE SCALE GENOMIC DNA]</scope>
</reference>
<keyword evidence="2" id="KW-1185">Reference proteome</keyword>
<dbReference type="Proteomes" id="UP001060085">
    <property type="component" value="Linkage Group LG02"/>
</dbReference>
<proteinExistence type="predicted"/>
<accession>A0ACC0BUR0</accession>
<evidence type="ECO:0000313" key="1">
    <source>
        <dbReference type="EMBL" id="KAI5676334.1"/>
    </source>
</evidence>
<comment type="caution">
    <text evidence="1">The sequence shown here is derived from an EMBL/GenBank/DDBJ whole genome shotgun (WGS) entry which is preliminary data.</text>
</comment>
<evidence type="ECO:0000313" key="2">
    <source>
        <dbReference type="Proteomes" id="UP001060085"/>
    </source>
</evidence>
<dbReference type="EMBL" id="CM044702">
    <property type="protein sequence ID" value="KAI5676334.1"/>
    <property type="molecule type" value="Genomic_DNA"/>
</dbReference>
<organism evidence="1 2">
    <name type="scientific">Catharanthus roseus</name>
    <name type="common">Madagascar periwinkle</name>
    <name type="synonym">Vinca rosea</name>
    <dbReference type="NCBI Taxonomy" id="4058"/>
    <lineage>
        <taxon>Eukaryota</taxon>
        <taxon>Viridiplantae</taxon>
        <taxon>Streptophyta</taxon>
        <taxon>Embryophyta</taxon>
        <taxon>Tracheophyta</taxon>
        <taxon>Spermatophyta</taxon>
        <taxon>Magnoliopsida</taxon>
        <taxon>eudicotyledons</taxon>
        <taxon>Gunneridae</taxon>
        <taxon>Pentapetalae</taxon>
        <taxon>asterids</taxon>
        <taxon>lamiids</taxon>
        <taxon>Gentianales</taxon>
        <taxon>Apocynaceae</taxon>
        <taxon>Rauvolfioideae</taxon>
        <taxon>Vinceae</taxon>
        <taxon>Catharanthinae</taxon>
        <taxon>Catharanthus</taxon>
    </lineage>
</organism>
<sequence>METLNIQGGRRKLKNPSSSFFRLSICQACQQMAGIKVNCLNSFLAIDNCRVDLPSMLGSVTTLPPQAEPYYRRLGCTLPLMVGSKETPSFNFEATKPSKLPSIDSFICTLDNRKVLDPPKSFPRSSSLCQVKFWSIISNNVIRNSQSKFMQRTFVKHVEGMECQRKIQAHESTNEYNFHQRSEKHI</sequence>
<protein>
    <submittedName>
        <fullName evidence="1">Uncharacterized protein</fullName>
    </submittedName>
</protein>